<evidence type="ECO:0000256" key="2">
    <source>
        <dbReference type="ARBA" id="ARBA00022723"/>
    </source>
</evidence>
<dbReference type="NCBIfam" id="TIGR04485">
    <property type="entry name" value="thiosulf_SoxX"/>
    <property type="match status" value="1"/>
</dbReference>
<dbReference type="InterPro" id="IPR030999">
    <property type="entry name" value="Thiosulf_SoxX"/>
</dbReference>
<evidence type="ECO:0000256" key="4">
    <source>
        <dbReference type="PROSITE-ProRule" id="PRU00433"/>
    </source>
</evidence>
<dbReference type="EMBL" id="PDNZ01000001">
    <property type="protein sequence ID" value="PWW83390.1"/>
    <property type="molecule type" value="Genomic_DNA"/>
</dbReference>
<dbReference type="InterPro" id="IPR036909">
    <property type="entry name" value="Cyt_c-like_dom_sf"/>
</dbReference>
<dbReference type="Gene3D" id="1.10.760.10">
    <property type="entry name" value="Cytochrome c-like domain"/>
    <property type="match status" value="1"/>
</dbReference>
<gene>
    <name evidence="7" type="primary">soxX</name>
    <name evidence="7" type="ORF">CR164_00245</name>
</gene>
<feature type="signal peptide" evidence="5">
    <location>
        <begin position="1"/>
        <end position="21"/>
    </location>
</feature>
<dbReference type="InterPro" id="IPR009056">
    <property type="entry name" value="Cyt_c-like_dom"/>
</dbReference>
<evidence type="ECO:0000256" key="3">
    <source>
        <dbReference type="ARBA" id="ARBA00023004"/>
    </source>
</evidence>
<evidence type="ECO:0000313" key="7">
    <source>
        <dbReference type="EMBL" id="PWW83390.1"/>
    </source>
</evidence>
<dbReference type="GO" id="GO:0020037">
    <property type="term" value="F:heme binding"/>
    <property type="evidence" value="ECO:0007669"/>
    <property type="project" value="InterPro"/>
</dbReference>
<sequence length="116" mass="12977">MTHICMIAAAVFFLFPMSLVADEPGEEQIELGRKVSFDSMKGNCLACHMMSGGEQPGNFGPPLIQMKARFPERSVLHRQIWDATEKNPKSIMPPFGKHGILSEEEMDAVVDYMYAL</sequence>
<evidence type="ECO:0000256" key="1">
    <source>
        <dbReference type="ARBA" id="ARBA00022617"/>
    </source>
</evidence>
<dbReference type="Proteomes" id="UP000246278">
    <property type="component" value="Unassembled WGS sequence"/>
</dbReference>
<accession>A0A317TA70</accession>
<keyword evidence="8" id="KW-1185">Reference proteome</keyword>
<dbReference type="AlphaFoldDB" id="A0A317TA70"/>
<dbReference type="RefSeq" id="WP_110022272.1">
    <property type="nucleotide sequence ID" value="NZ_PDNZ01000001.1"/>
</dbReference>
<keyword evidence="5" id="KW-0732">Signal</keyword>
<evidence type="ECO:0000256" key="5">
    <source>
        <dbReference type="SAM" id="SignalP"/>
    </source>
</evidence>
<evidence type="ECO:0000259" key="6">
    <source>
        <dbReference type="PROSITE" id="PS51007"/>
    </source>
</evidence>
<dbReference type="Pfam" id="PF13442">
    <property type="entry name" value="Cytochrome_CBB3"/>
    <property type="match status" value="1"/>
</dbReference>
<dbReference type="GO" id="GO:0009055">
    <property type="term" value="F:electron transfer activity"/>
    <property type="evidence" value="ECO:0007669"/>
    <property type="project" value="InterPro"/>
</dbReference>
<evidence type="ECO:0000313" key="8">
    <source>
        <dbReference type="Proteomes" id="UP000246278"/>
    </source>
</evidence>
<dbReference type="GO" id="GO:0046872">
    <property type="term" value="F:metal ion binding"/>
    <property type="evidence" value="ECO:0007669"/>
    <property type="project" value="UniProtKB-KW"/>
</dbReference>
<feature type="chain" id="PRO_5016377501" evidence="5">
    <location>
        <begin position="22"/>
        <end position="116"/>
    </location>
</feature>
<proteinExistence type="predicted"/>
<comment type="caution">
    <text evidence="7">The sequence shown here is derived from an EMBL/GenBank/DDBJ whole genome shotgun (WGS) entry which is preliminary data.</text>
</comment>
<dbReference type="OrthoDB" id="9793634at2"/>
<organism evidence="7 8">
    <name type="scientific">Prosthecochloris marina</name>
    <dbReference type="NCBI Taxonomy" id="2017681"/>
    <lineage>
        <taxon>Bacteria</taxon>
        <taxon>Pseudomonadati</taxon>
        <taxon>Chlorobiota</taxon>
        <taxon>Chlorobiia</taxon>
        <taxon>Chlorobiales</taxon>
        <taxon>Chlorobiaceae</taxon>
        <taxon>Prosthecochloris</taxon>
    </lineage>
</organism>
<dbReference type="SUPFAM" id="SSF46626">
    <property type="entry name" value="Cytochrome c"/>
    <property type="match status" value="1"/>
</dbReference>
<name>A0A317TA70_9CHLB</name>
<dbReference type="PROSITE" id="PS51007">
    <property type="entry name" value="CYTC"/>
    <property type="match status" value="1"/>
</dbReference>
<keyword evidence="3 4" id="KW-0408">Iron</keyword>
<keyword evidence="2 4" id="KW-0479">Metal-binding</keyword>
<reference evidence="8" key="1">
    <citation type="submission" date="2017-10" db="EMBL/GenBank/DDBJ databases">
        <authorList>
            <person name="Gaisin V.A."/>
            <person name="Rysina M.S."/>
            <person name="Grouzdev D.S."/>
        </authorList>
    </citation>
    <scope>NUCLEOTIDE SEQUENCE [LARGE SCALE GENOMIC DNA]</scope>
    <source>
        <strain evidence="8">V1</strain>
    </source>
</reference>
<keyword evidence="1 4" id="KW-0349">Heme</keyword>
<protein>
    <submittedName>
        <fullName evidence="7">Sulfur oxidation c-type cytochrome SoxX</fullName>
    </submittedName>
</protein>
<feature type="domain" description="Cytochrome c" evidence="6">
    <location>
        <begin position="27"/>
        <end position="116"/>
    </location>
</feature>